<sequence length="114" mass="12639">MEPVRIAYDVEDVQPSGAAIEVIRLGENDVTVSWPFKASRFHVPAGVTSERDVHDVVEVWMVRSGRGVVVSGDTRTELSPGDMVFFPSRVEHQVTAVGAEDLKIFSIWWQGTRG</sequence>
<dbReference type="InterPro" id="IPR011051">
    <property type="entry name" value="RmlC_Cupin_sf"/>
</dbReference>
<protein>
    <submittedName>
        <fullName evidence="2">Cupin domain-containing protein</fullName>
    </submittedName>
</protein>
<evidence type="ECO:0000259" key="1">
    <source>
        <dbReference type="Pfam" id="PF07883"/>
    </source>
</evidence>
<organism evidence="2 3">
    <name type="scientific">Streptosporangium algeriense</name>
    <dbReference type="NCBI Taxonomy" id="1682748"/>
    <lineage>
        <taxon>Bacteria</taxon>
        <taxon>Bacillati</taxon>
        <taxon>Actinomycetota</taxon>
        <taxon>Actinomycetes</taxon>
        <taxon>Streptosporangiales</taxon>
        <taxon>Streptosporangiaceae</taxon>
        <taxon>Streptosporangium</taxon>
    </lineage>
</organism>
<accession>A0ABW3DK95</accession>
<dbReference type="Pfam" id="PF07883">
    <property type="entry name" value="Cupin_2"/>
    <property type="match status" value="1"/>
</dbReference>
<comment type="caution">
    <text evidence="2">The sequence shown here is derived from an EMBL/GenBank/DDBJ whole genome shotgun (WGS) entry which is preliminary data.</text>
</comment>
<reference evidence="3" key="1">
    <citation type="journal article" date="2019" name="Int. J. Syst. Evol. Microbiol.">
        <title>The Global Catalogue of Microorganisms (GCM) 10K type strain sequencing project: providing services to taxonomists for standard genome sequencing and annotation.</title>
        <authorList>
            <consortium name="The Broad Institute Genomics Platform"/>
            <consortium name="The Broad Institute Genome Sequencing Center for Infectious Disease"/>
            <person name="Wu L."/>
            <person name="Ma J."/>
        </authorList>
    </citation>
    <scope>NUCLEOTIDE SEQUENCE [LARGE SCALE GENOMIC DNA]</scope>
    <source>
        <strain evidence="3">CCUG 62974</strain>
    </source>
</reference>
<dbReference type="EMBL" id="JBHTHX010000027">
    <property type="protein sequence ID" value="MFD0883332.1"/>
    <property type="molecule type" value="Genomic_DNA"/>
</dbReference>
<dbReference type="InterPro" id="IPR013096">
    <property type="entry name" value="Cupin_2"/>
</dbReference>
<keyword evidence="3" id="KW-1185">Reference proteome</keyword>
<proteinExistence type="predicted"/>
<name>A0ABW3DK95_9ACTN</name>
<dbReference type="SUPFAM" id="SSF51182">
    <property type="entry name" value="RmlC-like cupins"/>
    <property type="match status" value="1"/>
</dbReference>
<feature type="domain" description="Cupin type-2" evidence="1">
    <location>
        <begin position="40"/>
        <end position="108"/>
    </location>
</feature>
<dbReference type="Gene3D" id="2.60.120.10">
    <property type="entry name" value="Jelly Rolls"/>
    <property type="match status" value="1"/>
</dbReference>
<evidence type="ECO:0000313" key="3">
    <source>
        <dbReference type="Proteomes" id="UP001597024"/>
    </source>
</evidence>
<evidence type="ECO:0000313" key="2">
    <source>
        <dbReference type="EMBL" id="MFD0883332.1"/>
    </source>
</evidence>
<gene>
    <name evidence="2" type="ORF">ACFQ08_02000</name>
</gene>
<dbReference type="Proteomes" id="UP001597024">
    <property type="component" value="Unassembled WGS sequence"/>
</dbReference>
<dbReference type="InterPro" id="IPR014710">
    <property type="entry name" value="RmlC-like_jellyroll"/>
</dbReference>